<feature type="active site" description="Proton acceptor" evidence="5">
    <location>
        <position position="185"/>
    </location>
</feature>
<dbReference type="InterPro" id="IPR001891">
    <property type="entry name" value="Malic_OxRdtase"/>
</dbReference>
<feature type="binding site" evidence="7">
    <location>
        <position position="257"/>
    </location>
    <ligand>
        <name>a divalent metal cation</name>
        <dbReference type="ChEBI" id="CHEBI:60240"/>
    </ligand>
</feature>
<comment type="cofactor">
    <cofactor evidence="1">
        <name>Mn(2+)</name>
        <dbReference type="ChEBI" id="CHEBI:29035"/>
    </cofactor>
</comment>
<dbReference type="InterPro" id="IPR037062">
    <property type="entry name" value="Malic_N_dom_sf"/>
</dbReference>
<keyword evidence="4" id="KW-0520">NAD</keyword>
<feature type="binding site" evidence="7">
    <location>
        <position position="280"/>
    </location>
    <ligand>
        <name>a divalent metal cation</name>
        <dbReference type="ChEBI" id="CHEBI:60240"/>
    </ligand>
</feature>
<dbReference type="InterPro" id="IPR015884">
    <property type="entry name" value="Malic_enzyme_CS"/>
</dbReference>
<dbReference type="FunFam" id="3.40.50.10380:FF:000001">
    <property type="entry name" value="NAD-dependent malic enzyme"/>
    <property type="match status" value="1"/>
</dbReference>
<comment type="cofactor">
    <cofactor evidence="7">
        <name>Mg(2+)</name>
        <dbReference type="ChEBI" id="CHEBI:18420"/>
    </cofactor>
    <cofactor evidence="7">
        <name>Mn(2+)</name>
        <dbReference type="ChEBI" id="CHEBI:29035"/>
    </cofactor>
    <text evidence="7">Divalent metal cations. Prefers magnesium or manganese.</text>
</comment>
<dbReference type="Gene3D" id="3.40.50.10380">
    <property type="entry name" value="Malic enzyme, N-terminal domain"/>
    <property type="match status" value="1"/>
</dbReference>
<dbReference type="GO" id="GO:0005739">
    <property type="term" value="C:mitochondrion"/>
    <property type="evidence" value="ECO:0007669"/>
    <property type="project" value="TreeGrafter"/>
</dbReference>
<dbReference type="InterPro" id="IPR046346">
    <property type="entry name" value="Aminoacid_DH-like_N_sf"/>
</dbReference>
<dbReference type="PRINTS" id="PR00072">
    <property type="entry name" value="MALOXRDTASE"/>
</dbReference>
<feature type="active site" description="Proton donor" evidence="5">
    <location>
        <position position="111"/>
    </location>
</feature>
<dbReference type="Gene3D" id="3.40.50.720">
    <property type="entry name" value="NAD(P)-binding Rossmann-like Domain"/>
    <property type="match status" value="1"/>
</dbReference>
<evidence type="ECO:0000256" key="5">
    <source>
        <dbReference type="PIRSR" id="PIRSR000106-1"/>
    </source>
</evidence>
<evidence type="ECO:0000256" key="7">
    <source>
        <dbReference type="PIRSR" id="PIRSR000106-3"/>
    </source>
</evidence>
<gene>
    <name evidence="11" type="ORF">Agabi119p4_45</name>
</gene>
<dbReference type="SUPFAM" id="SSF51735">
    <property type="entry name" value="NAD(P)-binding Rossmann-fold domains"/>
    <property type="match status" value="1"/>
</dbReference>
<dbReference type="GO" id="GO:0046872">
    <property type="term" value="F:metal ion binding"/>
    <property type="evidence" value="ECO:0007669"/>
    <property type="project" value="UniProtKB-KW"/>
</dbReference>
<evidence type="ECO:0000256" key="8">
    <source>
        <dbReference type="RuleBase" id="RU003426"/>
    </source>
</evidence>
<evidence type="ECO:0000256" key="6">
    <source>
        <dbReference type="PIRSR" id="PIRSR000106-2"/>
    </source>
</evidence>
<dbReference type="GO" id="GO:0005829">
    <property type="term" value="C:cytosol"/>
    <property type="evidence" value="ECO:0007669"/>
    <property type="project" value="TreeGrafter"/>
</dbReference>
<keyword evidence="8" id="KW-0560">Oxidoreductase</keyword>
<comment type="caution">
    <text evidence="11">The sequence shown here is derived from an EMBL/GenBank/DDBJ whole genome shotgun (WGS) entry which is preliminary data.</text>
</comment>
<keyword evidence="3 7" id="KW-0479">Metal-binding</keyword>
<comment type="similarity">
    <text evidence="2 8">Belongs to the malic enzymes family.</text>
</comment>
<evidence type="ECO:0000259" key="9">
    <source>
        <dbReference type="SMART" id="SM00919"/>
    </source>
</evidence>
<dbReference type="GO" id="GO:0051287">
    <property type="term" value="F:NAD binding"/>
    <property type="evidence" value="ECO:0007669"/>
    <property type="project" value="InterPro"/>
</dbReference>
<dbReference type="PANTHER" id="PTHR23406">
    <property type="entry name" value="MALIC ENZYME-RELATED"/>
    <property type="match status" value="1"/>
</dbReference>
<dbReference type="EMBL" id="JABXXO010000001">
    <property type="protein sequence ID" value="KAF7783880.1"/>
    <property type="molecule type" value="Genomic_DNA"/>
</dbReference>
<feature type="domain" description="Malic enzyme N-terminal" evidence="10">
    <location>
        <begin position="88"/>
        <end position="271"/>
    </location>
</feature>
<evidence type="ECO:0000259" key="10">
    <source>
        <dbReference type="SMART" id="SM01274"/>
    </source>
</evidence>
<dbReference type="GO" id="GO:0006108">
    <property type="term" value="P:malate metabolic process"/>
    <property type="evidence" value="ECO:0007669"/>
    <property type="project" value="TreeGrafter"/>
</dbReference>
<evidence type="ECO:0000313" key="11">
    <source>
        <dbReference type="EMBL" id="KAF7783880.1"/>
    </source>
</evidence>
<dbReference type="Pfam" id="PF00390">
    <property type="entry name" value="malic"/>
    <property type="match status" value="1"/>
</dbReference>
<evidence type="ECO:0000256" key="4">
    <source>
        <dbReference type="ARBA" id="ARBA00023027"/>
    </source>
</evidence>
<protein>
    <recommendedName>
        <fullName evidence="8">Malic enzyme</fullName>
    </recommendedName>
</protein>
<dbReference type="SUPFAM" id="SSF53223">
    <property type="entry name" value="Aminoacid dehydrogenase-like, N-terminal domain"/>
    <property type="match status" value="1"/>
</dbReference>
<dbReference type="SMART" id="SM00919">
    <property type="entry name" value="Malic_M"/>
    <property type="match status" value="1"/>
</dbReference>
<dbReference type="AlphaFoldDB" id="A0A8H7KKG6"/>
<dbReference type="PANTHER" id="PTHR23406:SF34">
    <property type="entry name" value="NAD-DEPENDENT MALIC ENZYME, MITOCHONDRIAL"/>
    <property type="match status" value="1"/>
</dbReference>
<reference evidence="11 12" key="1">
    <citation type="journal article" name="Sci. Rep.">
        <title>Telomere-to-telomere assembled and centromere annotated genomes of the two main subspecies of the button mushroom Agaricus bisporus reveal especially polymorphic chromosome ends.</title>
        <authorList>
            <person name="Sonnenberg A.S.M."/>
            <person name="Sedaghat-Telgerd N."/>
            <person name="Lavrijssen B."/>
            <person name="Ohm R.A."/>
            <person name="Hendrickx P.M."/>
            <person name="Scholtmeijer K."/>
            <person name="Baars J.J.P."/>
            <person name="van Peer A."/>
        </authorList>
    </citation>
    <scope>NUCLEOTIDE SEQUENCE [LARGE SCALE GENOMIC DNA]</scope>
    <source>
        <strain evidence="11 12">H119_p4</strain>
    </source>
</reference>
<organism evidence="11 12">
    <name type="scientific">Agaricus bisporus var. burnettii</name>
    <dbReference type="NCBI Taxonomy" id="192524"/>
    <lineage>
        <taxon>Eukaryota</taxon>
        <taxon>Fungi</taxon>
        <taxon>Dikarya</taxon>
        <taxon>Basidiomycota</taxon>
        <taxon>Agaricomycotina</taxon>
        <taxon>Agaricomycetes</taxon>
        <taxon>Agaricomycetidae</taxon>
        <taxon>Agaricales</taxon>
        <taxon>Agaricineae</taxon>
        <taxon>Agaricaceae</taxon>
        <taxon>Agaricus</taxon>
    </lineage>
</organism>
<dbReference type="PIRSF" id="PIRSF000106">
    <property type="entry name" value="ME"/>
    <property type="match status" value="1"/>
</dbReference>
<dbReference type="Proteomes" id="UP000629468">
    <property type="component" value="Unassembled WGS sequence"/>
</dbReference>
<evidence type="ECO:0000256" key="2">
    <source>
        <dbReference type="ARBA" id="ARBA00008785"/>
    </source>
</evidence>
<evidence type="ECO:0000256" key="1">
    <source>
        <dbReference type="ARBA" id="ARBA00001936"/>
    </source>
</evidence>
<feature type="binding site" evidence="7">
    <location>
        <position position="256"/>
    </location>
    <ligand>
        <name>a divalent metal cation</name>
        <dbReference type="ChEBI" id="CHEBI:60240"/>
    </ligand>
</feature>
<dbReference type="Pfam" id="PF03949">
    <property type="entry name" value="Malic_M"/>
    <property type="match status" value="1"/>
</dbReference>
<dbReference type="InterPro" id="IPR036291">
    <property type="entry name" value="NAD(P)-bd_dom_sf"/>
</dbReference>
<accession>A0A8H7KKG6</accession>
<evidence type="ECO:0000313" key="12">
    <source>
        <dbReference type="Proteomes" id="UP000629468"/>
    </source>
</evidence>
<feature type="binding site" evidence="6">
    <location>
        <position position="482"/>
    </location>
    <ligand>
        <name>(S)-malate</name>
        <dbReference type="ChEBI" id="CHEBI:15589"/>
    </ligand>
</feature>
<dbReference type="InterPro" id="IPR012301">
    <property type="entry name" value="Malic_N_dom"/>
</dbReference>
<feature type="domain" description="Malic enzyme NAD-binding" evidence="9">
    <location>
        <begin position="281"/>
        <end position="565"/>
    </location>
</feature>
<evidence type="ECO:0000256" key="3">
    <source>
        <dbReference type="ARBA" id="ARBA00022723"/>
    </source>
</evidence>
<name>A0A8H7KKG6_AGABI</name>
<proteinExistence type="inferred from homology"/>
<dbReference type="PROSITE" id="PS00331">
    <property type="entry name" value="MALIC_ENZYMES"/>
    <property type="match status" value="1"/>
</dbReference>
<dbReference type="GO" id="GO:0004471">
    <property type="term" value="F:malate dehydrogenase (decarboxylating) (NAD+) activity"/>
    <property type="evidence" value="ECO:0007669"/>
    <property type="project" value="TreeGrafter"/>
</dbReference>
<dbReference type="NCBIfam" id="NF010052">
    <property type="entry name" value="PRK13529.1"/>
    <property type="match status" value="1"/>
</dbReference>
<dbReference type="SMART" id="SM01274">
    <property type="entry name" value="malic"/>
    <property type="match status" value="1"/>
</dbReference>
<dbReference type="InterPro" id="IPR012302">
    <property type="entry name" value="Malic_NAD-bd"/>
</dbReference>
<sequence>MAANRALTETRKHTLPVLRVALRGESLLTHPRFNKGTSFTHKERKEFGLTGRLPSRVNTLDEQVTRAYEQLNSRTEPIRKNTFLQSLKDQNWILYYALIARHLKELVPIIYTPTQAQAIAEYSHLFRRSGGLYLTMGDQETMEEDFLNQTVEEGNEIDLVVCTDAEAILGIGDQGVGGIAISTAKSAMYTLIGGIDPARCLSVMLDVGTDNQKLLNDELYVGWKHSRVRGEEYDQFVDKFIQLVRKYYPHCVLHFEDFAAKNAYRLLMRYRKDHAVFNDDIQGTGAVTLAGIMSAIGIANPSSTIASQRYVILGAGSAGLGIATQVRDAIITSGKVSKEEANDKFWLVDREGLVYDIGGGMAKGVGEVKGRLEGFVRSAKEGWEGNVGLLDVVKEVKPTVLIGCSTAAGAFTKEVIEAMVDGGCERPIVFPLSNPSNLVEAKPEDILKWTKGKALVATGSPFPPVKVKIDGEEKEIIIAECNNALIYPGLGFGAVLSQAKEITDRMIVAGANRLAELSPAIRKKVATSKANDGEGDYSGKALLPDFREAPKINFEIAVAVAEQAVRDGNSTMSKDVRVEDVRERAKEKVWVPLYCEYEYDPNGLS</sequence>
<feature type="binding site" evidence="6">
    <location>
        <position position="434"/>
    </location>
    <ligand>
        <name>(S)-malate</name>
        <dbReference type="ChEBI" id="CHEBI:15589"/>
    </ligand>
</feature>